<gene>
    <name evidence="2" type="ORF">SAMN05192549_12323</name>
</gene>
<keyword evidence="3" id="KW-1185">Reference proteome</keyword>
<evidence type="ECO:0000313" key="2">
    <source>
        <dbReference type="EMBL" id="SHN44608.1"/>
    </source>
</evidence>
<accession>A0A1M7RF08</accession>
<keyword evidence="1" id="KW-0732">Signal</keyword>
<dbReference type="EMBL" id="FRCX01000023">
    <property type="protein sequence ID" value="SHN44608.1"/>
    <property type="molecule type" value="Genomic_DNA"/>
</dbReference>
<organism evidence="2 3">
    <name type="scientific">Duganella sacchari</name>
    <dbReference type="NCBI Taxonomy" id="551987"/>
    <lineage>
        <taxon>Bacteria</taxon>
        <taxon>Pseudomonadati</taxon>
        <taxon>Pseudomonadota</taxon>
        <taxon>Betaproteobacteria</taxon>
        <taxon>Burkholderiales</taxon>
        <taxon>Oxalobacteraceae</taxon>
        <taxon>Telluria group</taxon>
        <taxon>Duganella</taxon>
    </lineage>
</organism>
<sequence length="112" mass="11976">MLITLLALQFSWSVVAVYCTHETGKAANHWGHHPDTNPSDNVASILKEKPTDAKKSSAHSHCASCAHGTLSLDSFDGISHPQIAEAAPVSTEIILSSFYTAPPERPQWAVAA</sequence>
<dbReference type="AlphaFoldDB" id="A0A1M7RF08"/>
<name>A0A1M7RF08_9BURK</name>
<dbReference type="OrthoDB" id="6717343at2"/>
<feature type="signal peptide" evidence="1">
    <location>
        <begin position="1"/>
        <end position="16"/>
    </location>
</feature>
<reference evidence="3" key="1">
    <citation type="submission" date="2016-11" db="EMBL/GenBank/DDBJ databases">
        <authorList>
            <person name="Varghese N."/>
            <person name="Submissions S."/>
        </authorList>
    </citation>
    <scope>NUCLEOTIDE SEQUENCE [LARGE SCALE GENOMIC DNA]</scope>
    <source>
        <strain evidence="3">Sac-22</strain>
    </source>
</reference>
<protein>
    <recommendedName>
        <fullName evidence="4">DUF2946 domain-containing protein</fullName>
    </recommendedName>
</protein>
<evidence type="ECO:0000256" key="1">
    <source>
        <dbReference type="SAM" id="SignalP"/>
    </source>
</evidence>
<dbReference type="RefSeq" id="WP_139260732.1">
    <property type="nucleotide sequence ID" value="NZ_FRCX01000023.1"/>
</dbReference>
<dbReference type="STRING" id="551987.SAMN05192549_12323"/>
<evidence type="ECO:0008006" key="4">
    <source>
        <dbReference type="Google" id="ProtNLM"/>
    </source>
</evidence>
<proteinExistence type="predicted"/>
<feature type="chain" id="PRO_5009928959" description="DUF2946 domain-containing protein" evidence="1">
    <location>
        <begin position="17"/>
        <end position="112"/>
    </location>
</feature>
<evidence type="ECO:0000313" key="3">
    <source>
        <dbReference type="Proteomes" id="UP000184339"/>
    </source>
</evidence>
<dbReference type="Proteomes" id="UP000184339">
    <property type="component" value="Unassembled WGS sequence"/>
</dbReference>